<keyword evidence="3 6" id="KW-0694">RNA-binding</keyword>
<dbReference type="InterPro" id="IPR018079">
    <property type="entry name" value="Ribosomal_uS4_CS"/>
</dbReference>
<dbReference type="GO" id="GO:0015935">
    <property type="term" value="C:small ribosomal subunit"/>
    <property type="evidence" value="ECO:0007669"/>
    <property type="project" value="InterPro"/>
</dbReference>
<protein>
    <recommendedName>
        <fullName evidence="6">Small ribosomal subunit protein uS4c</fullName>
    </recommendedName>
</protein>
<dbReference type="Gene3D" id="1.10.1050.10">
    <property type="entry name" value="Ribosomal Protein S4 Delta 41, Chain A, domain 1"/>
    <property type="match status" value="1"/>
</dbReference>
<dbReference type="CDD" id="cd00165">
    <property type="entry name" value="S4"/>
    <property type="match status" value="1"/>
</dbReference>
<reference evidence="10" key="1">
    <citation type="journal article" date="2015" name="J. Eukaryot. Microbiol.">
        <title>Chloroplast Genome Evolution in the Euglenaceae.</title>
        <authorList>
            <person name="Bennett M.S."/>
            <person name="Triemer R.E."/>
        </authorList>
    </citation>
    <scope>NUCLEOTIDE SEQUENCE</scope>
    <source>
        <strain evidence="10">SAG 1224-17d</strain>
    </source>
</reference>
<name>A0A0G3VHA9_EUGVI</name>
<dbReference type="GO" id="GO:0009507">
    <property type="term" value="C:chloroplast"/>
    <property type="evidence" value="ECO:0007669"/>
    <property type="project" value="UniProtKB-SubCell"/>
</dbReference>
<evidence type="ECO:0000256" key="7">
    <source>
        <dbReference type="RuleBase" id="RU003699"/>
    </source>
</evidence>
<comment type="function">
    <text evidence="6">With S5 and S12 plays an important role in translational accuracy.</text>
</comment>
<dbReference type="InterPro" id="IPR002942">
    <property type="entry name" value="S4_RNA-bd"/>
</dbReference>
<accession>A0A0G3VHA9</accession>
<evidence type="ECO:0000256" key="2">
    <source>
        <dbReference type="ARBA" id="ARBA00022730"/>
    </source>
</evidence>
<dbReference type="PANTHER" id="PTHR11831">
    <property type="entry name" value="30S 40S RIBOSOMAL PROTEIN"/>
    <property type="match status" value="1"/>
</dbReference>
<evidence type="ECO:0000256" key="6">
    <source>
        <dbReference type="HAMAP-Rule" id="MF_01306"/>
    </source>
</evidence>
<comment type="subunit">
    <text evidence="6">Part of the 30S ribosomal subunit. Contacts protein S5. The interaction surface between S4 and S5 is involved in control of translational fidelity.</text>
</comment>
<evidence type="ECO:0000259" key="9">
    <source>
        <dbReference type="SMART" id="SM01390"/>
    </source>
</evidence>
<evidence type="ECO:0000259" key="8">
    <source>
        <dbReference type="SMART" id="SM00363"/>
    </source>
</evidence>
<keyword evidence="10" id="KW-0934">Plastid</keyword>
<dbReference type="FunFam" id="1.10.1050.10:FF:000002">
    <property type="entry name" value="30S ribosomal protein S4, chloroplastic"/>
    <property type="match status" value="1"/>
</dbReference>
<dbReference type="GO" id="GO:0003735">
    <property type="term" value="F:structural constituent of ribosome"/>
    <property type="evidence" value="ECO:0007669"/>
    <property type="project" value="InterPro"/>
</dbReference>
<dbReference type="GO" id="GO:0006412">
    <property type="term" value="P:translation"/>
    <property type="evidence" value="ECO:0007669"/>
    <property type="project" value="UniProtKB-UniRule"/>
</dbReference>
<keyword evidence="10" id="KW-0150">Chloroplast</keyword>
<dbReference type="PANTHER" id="PTHR11831:SF4">
    <property type="entry name" value="SMALL RIBOSOMAL SUBUNIT PROTEIN US4M"/>
    <property type="match status" value="1"/>
</dbReference>
<dbReference type="InterPro" id="IPR022801">
    <property type="entry name" value="Ribosomal_uS4"/>
</dbReference>
<dbReference type="AlphaFoldDB" id="A0A0G3VHA9"/>
<comment type="similarity">
    <text evidence="1 6 7">Belongs to the universal ribosomal protein uS4 family.</text>
</comment>
<feature type="domain" description="RNA-binding S4" evidence="8">
    <location>
        <begin position="91"/>
        <end position="155"/>
    </location>
</feature>
<proteinExistence type="inferred from homology"/>
<dbReference type="SMART" id="SM01390">
    <property type="entry name" value="Ribosomal_S4"/>
    <property type="match status" value="1"/>
</dbReference>
<dbReference type="Gene3D" id="3.10.290.10">
    <property type="entry name" value="RNA-binding S4 domain"/>
    <property type="match status" value="1"/>
</dbReference>
<geneLocation type="chloroplast" evidence="10"/>
<dbReference type="PROSITE" id="PS50889">
    <property type="entry name" value="S4"/>
    <property type="match status" value="1"/>
</dbReference>
<dbReference type="PROSITE" id="PS00632">
    <property type="entry name" value="RIBOSOMAL_S4"/>
    <property type="match status" value="1"/>
</dbReference>
<dbReference type="NCBIfam" id="TIGR01017">
    <property type="entry name" value="rpsD_bact"/>
    <property type="match status" value="1"/>
</dbReference>
<dbReference type="EMBL" id="KP686075">
    <property type="protein sequence ID" value="AKL79029.1"/>
    <property type="molecule type" value="Genomic_DNA"/>
</dbReference>
<evidence type="ECO:0000256" key="5">
    <source>
        <dbReference type="ARBA" id="ARBA00023274"/>
    </source>
</evidence>
<comment type="subcellular location">
    <subcellularLocation>
        <location evidence="6">Plastid</location>
        <location evidence="6">Chloroplast</location>
    </subcellularLocation>
</comment>
<feature type="domain" description="Small ribosomal subunit protein uS4 N-terminal" evidence="9">
    <location>
        <begin position="3"/>
        <end position="90"/>
    </location>
</feature>
<keyword evidence="2 6" id="KW-0699">rRNA-binding</keyword>
<dbReference type="Pfam" id="PF01479">
    <property type="entry name" value="S4"/>
    <property type="match status" value="1"/>
</dbReference>
<dbReference type="GO" id="GO:0019843">
    <property type="term" value="F:rRNA binding"/>
    <property type="evidence" value="ECO:0007669"/>
    <property type="project" value="UniProtKB-UniRule"/>
</dbReference>
<gene>
    <name evidence="6 10" type="primary">rps4</name>
</gene>
<dbReference type="SMART" id="SM00363">
    <property type="entry name" value="S4"/>
    <property type="match status" value="1"/>
</dbReference>
<sequence length="203" mass="23433">MSRYRGPRLRIVRRIGKLPGLTIKVSKKLNPPGQHGSSFTKKLSLFNIRLKEKQKLRFHYGITERQLLNYIIKARRKKGSSGRLLLTFLEMRLDNIIFRLGFSPTIMAAKQLINHGHVLLDDKIVNIPSFLCKPKNIIKIKNSSASKNLVNKNLQLFETILVPQHLSLQKEILEAKVLSLVNRKSISLIINELLVIEYYSRKL</sequence>
<keyword evidence="4 6" id="KW-0689">Ribosomal protein</keyword>
<organism evidence="10">
    <name type="scientific">Euglena viridis</name>
    <name type="common">Cercaria viridis</name>
    <dbReference type="NCBI Taxonomy" id="3040"/>
    <lineage>
        <taxon>Eukaryota</taxon>
        <taxon>Discoba</taxon>
        <taxon>Euglenozoa</taxon>
        <taxon>Euglenida</taxon>
        <taxon>Spirocuta</taxon>
        <taxon>Euglenophyceae</taxon>
        <taxon>Euglenales</taxon>
        <taxon>Euglenaceae</taxon>
        <taxon>Euglena</taxon>
    </lineage>
</organism>
<dbReference type="Pfam" id="PF00163">
    <property type="entry name" value="Ribosomal_S4"/>
    <property type="match status" value="1"/>
</dbReference>
<dbReference type="GO" id="GO:0042274">
    <property type="term" value="P:ribosomal small subunit biogenesis"/>
    <property type="evidence" value="ECO:0007669"/>
    <property type="project" value="TreeGrafter"/>
</dbReference>
<dbReference type="NCBIfam" id="NF003717">
    <property type="entry name" value="PRK05327.1"/>
    <property type="match status" value="1"/>
</dbReference>
<dbReference type="SUPFAM" id="SSF55174">
    <property type="entry name" value="Alpha-L RNA-binding motif"/>
    <property type="match status" value="1"/>
</dbReference>
<dbReference type="FunFam" id="3.10.290.10:FF:000001">
    <property type="entry name" value="30S ribosomal protein S4"/>
    <property type="match status" value="1"/>
</dbReference>
<evidence type="ECO:0000313" key="10">
    <source>
        <dbReference type="EMBL" id="AKL79029.1"/>
    </source>
</evidence>
<comment type="function">
    <text evidence="6">One of the primary rRNA binding proteins, it binds directly to 16S rRNA where it nucleates assembly of the body of the 30S subunit.</text>
</comment>
<evidence type="ECO:0000256" key="3">
    <source>
        <dbReference type="ARBA" id="ARBA00022884"/>
    </source>
</evidence>
<evidence type="ECO:0000256" key="1">
    <source>
        <dbReference type="ARBA" id="ARBA00007465"/>
    </source>
</evidence>
<dbReference type="InterPro" id="IPR036986">
    <property type="entry name" value="S4_RNA-bd_sf"/>
</dbReference>
<dbReference type="HAMAP" id="MF_01306_B">
    <property type="entry name" value="Ribosomal_uS4_B"/>
    <property type="match status" value="1"/>
</dbReference>
<dbReference type="InterPro" id="IPR001912">
    <property type="entry name" value="Ribosomal_uS4_N"/>
</dbReference>
<evidence type="ECO:0000256" key="4">
    <source>
        <dbReference type="ARBA" id="ARBA00022980"/>
    </source>
</evidence>
<dbReference type="InterPro" id="IPR005709">
    <property type="entry name" value="Ribosomal_uS4_bac-type"/>
</dbReference>
<keyword evidence="5 6" id="KW-0687">Ribonucleoprotein</keyword>